<feature type="domain" description="Glycosyltransferase subfamily 4-like N-terminal" evidence="1">
    <location>
        <begin position="12"/>
        <end position="164"/>
    </location>
</feature>
<dbReference type="InterPro" id="IPR028098">
    <property type="entry name" value="Glyco_trans_4-like_N"/>
</dbReference>
<dbReference type="RefSeq" id="WP_200466966.1">
    <property type="nucleotide sequence ID" value="NZ_JAENRR010000089.1"/>
</dbReference>
<dbReference type="PANTHER" id="PTHR12526:SF630">
    <property type="entry name" value="GLYCOSYLTRANSFERASE"/>
    <property type="match status" value="1"/>
</dbReference>
<accession>A0ABS1HPZ4</accession>
<organism evidence="2 3">
    <name type="scientific">Carboxylicivirga marina</name>
    <dbReference type="NCBI Taxonomy" id="2800988"/>
    <lineage>
        <taxon>Bacteria</taxon>
        <taxon>Pseudomonadati</taxon>
        <taxon>Bacteroidota</taxon>
        <taxon>Bacteroidia</taxon>
        <taxon>Marinilabiliales</taxon>
        <taxon>Marinilabiliaceae</taxon>
        <taxon>Carboxylicivirga</taxon>
    </lineage>
</organism>
<comment type="caution">
    <text evidence="2">The sequence shown here is derived from an EMBL/GenBank/DDBJ whole genome shotgun (WGS) entry which is preliminary data.</text>
</comment>
<evidence type="ECO:0000313" key="3">
    <source>
        <dbReference type="Proteomes" id="UP000605676"/>
    </source>
</evidence>
<reference evidence="2 3" key="1">
    <citation type="submission" date="2021-01" db="EMBL/GenBank/DDBJ databases">
        <title>Carboxyliciviraga sp.nov., isolated from coastal sediments.</title>
        <authorList>
            <person name="Lu D."/>
            <person name="Zhang T."/>
        </authorList>
    </citation>
    <scope>NUCLEOTIDE SEQUENCE [LARGE SCALE GENOMIC DNA]</scope>
    <source>
        <strain evidence="2 3">N1Y132</strain>
    </source>
</reference>
<dbReference type="Proteomes" id="UP000605676">
    <property type="component" value="Unassembled WGS sequence"/>
</dbReference>
<dbReference type="Pfam" id="PF13439">
    <property type="entry name" value="Glyco_transf_4"/>
    <property type="match status" value="1"/>
</dbReference>
<dbReference type="Pfam" id="PF13692">
    <property type="entry name" value="Glyco_trans_1_4"/>
    <property type="match status" value="1"/>
</dbReference>
<evidence type="ECO:0000313" key="2">
    <source>
        <dbReference type="EMBL" id="MBK3519747.1"/>
    </source>
</evidence>
<protein>
    <submittedName>
        <fullName evidence="2">Glycosyltransferase</fullName>
    </submittedName>
</protein>
<sequence length="366" mass="42134">MKILHVADNLVMGGRERRLLELIKGLIAQQHDIVLVLFRDAIHYKEIHDLPVKLIILKKRFRFDALIYFQLFKICKENKPDLIHSWGGVPSVFSGLAAYVCRKKMVNGMIANSECKPFTMDWNRSRLSFPFSDVIVSNSRIGLKAYGVSRKRGIVITNGFNTKRLAVEYDNVNTLKELDIHNKQLIVGMVASINWRKDYPTFIRAALRVLEQDTNMCFVIVGDGDDRQAIEQMIPIEQMKYFRFLGNRQDVDRFISVFHMGVLASFAEGISNSIMEYMAFGKPVVASDVDGNRELVETNKSAFLVKVGDDETMANKILELFRNDKLASEMGQRGRQIILERLTEEQMTRNYLNLYNKLLDYEAMDN</sequence>
<evidence type="ECO:0000259" key="1">
    <source>
        <dbReference type="Pfam" id="PF13439"/>
    </source>
</evidence>
<gene>
    <name evidence="2" type="ORF">JIV24_20570</name>
</gene>
<dbReference type="Gene3D" id="3.40.50.2000">
    <property type="entry name" value="Glycogen Phosphorylase B"/>
    <property type="match status" value="2"/>
</dbReference>
<dbReference type="SUPFAM" id="SSF53756">
    <property type="entry name" value="UDP-Glycosyltransferase/glycogen phosphorylase"/>
    <property type="match status" value="1"/>
</dbReference>
<dbReference type="PANTHER" id="PTHR12526">
    <property type="entry name" value="GLYCOSYLTRANSFERASE"/>
    <property type="match status" value="1"/>
</dbReference>
<keyword evidence="3" id="KW-1185">Reference proteome</keyword>
<name>A0ABS1HPZ4_9BACT</name>
<proteinExistence type="predicted"/>
<dbReference type="EMBL" id="JAENRR010000089">
    <property type="protein sequence ID" value="MBK3519747.1"/>
    <property type="molecule type" value="Genomic_DNA"/>
</dbReference>